<dbReference type="Gene3D" id="3.40.50.11190">
    <property type="match status" value="1"/>
</dbReference>
<dbReference type="AlphaFoldDB" id="A0A7V1GD46"/>
<gene>
    <name evidence="1" type="ORF">ENH88_03350</name>
</gene>
<dbReference type="Gene3D" id="3.40.50.2000">
    <property type="entry name" value="Glycogen Phosphorylase B"/>
    <property type="match status" value="1"/>
</dbReference>
<comment type="caution">
    <text evidence="1">The sequence shown here is derived from an EMBL/GenBank/DDBJ whole genome shotgun (WGS) entry which is preliminary data.</text>
</comment>
<accession>A0A7V1GD46</accession>
<sequence length="322" mass="36513">MRTVVVSSYIFYCNATKETGLGHLSRCLNLAREIALISGYQSIRFFGNYDAFAYSKIKYYAFDFLPIAGPEAKCSTIICDDYSFLKNDLLELHLQGHKLCIIDDFQQYDFDFVDLIINFRFNAELFYQTQRQHCLGINFFSFSPDLKAIREEKTPIQDPKKVINTILVFIGGSDTFNVGVKVIAALDLIFTDKTFILLDKTEPRINVKNNDLQVIGFTENIAQLFRSVDIIVNGGGLTKYEAGFCLIPNCAISQTSEQHLDTLELSKHNLTYDLGLAEQANVEHLASELQKFLKIIPEQLSSFAKVYNTNSTRNLALEIIKA</sequence>
<dbReference type="RefSeq" id="WP_304179404.1">
    <property type="nucleotide sequence ID" value="NZ_DRGM01000037.1"/>
</dbReference>
<name>A0A7V1GD46_9GAMM</name>
<dbReference type="EMBL" id="DRGM01000037">
    <property type="protein sequence ID" value="HEA15486.1"/>
    <property type="molecule type" value="Genomic_DNA"/>
</dbReference>
<dbReference type="GO" id="GO:0016740">
    <property type="term" value="F:transferase activity"/>
    <property type="evidence" value="ECO:0007669"/>
    <property type="project" value="UniProtKB-KW"/>
</dbReference>
<keyword evidence="1" id="KW-0808">Transferase</keyword>
<organism evidence="1">
    <name type="scientific">Pseudoalteromonas prydzensis</name>
    <dbReference type="NCBI Taxonomy" id="182141"/>
    <lineage>
        <taxon>Bacteria</taxon>
        <taxon>Pseudomonadati</taxon>
        <taxon>Pseudomonadota</taxon>
        <taxon>Gammaproteobacteria</taxon>
        <taxon>Alteromonadales</taxon>
        <taxon>Pseudoalteromonadaceae</taxon>
        <taxon>Pseudoalteromonas</taxon>
    </lineage>
</organism>
<protein>
    <submittedName>
        <fullName evidence="1">Glycosyl transferase</fullName>
    </submittedName>
</protein>
<dbReference type="Proteomes" id="UP000886188">
    <property type="component" value="Unassembled WGS sequence"/>
</dbReference>
<evidence type="ECO:0000313" key="1">
    <source>
        <dbReference type="EMBL" id="HEA15486.1"/>
    </source>
</evidence>
<proteinExistence type="predicted"/>
<reference evidence="1" key="1">
    <citation type="journal article" date="2020" name="mSystems">
        <title>Genome- and Community-Level Interaction Insights into Carbon Utilization and Element Cycling Functions of Hydrothermarchaeota in Hydrothermal Sediment.</title>
        <authorList>
            <person name="Zhou Z."/>
            <person name="Liu Y."/>
            <person name="Xu W."/>
            <person name="Pan J."/>
            <person name="Luo Z.H."/>
            <person name="Li M."/>
        </authorList>
    </citation>
    <scope>NUCLEOTIDE SEQUENCE [LARGE SCALE GENOMIC DNA]</scope>
    <source>
        <strain evidence="1">HyVt-346</strain>
    </source>
</reference>